<evidence type="ECO:0000259" key="1">
    <source>
        <dbReference type="Pfam" id="PF01882"/>
    </source>
</evidence>
<dbReference type="Pfam" id="PF01882">
    <property type="entry name" value="DUF58"/>
    <property type="match status" value="1"/>
</dbReference>
<name>A0A160T8N9_9ZZZZ</name>
<accession>A0A160T8N9</accession>
<reference evidence="2" key="1">
    <citation type="submission" date="2015-10" db="EMBL/GenBank/DDBJ databases">
        <authorList>
            <person name="Gilbert D.G."/>
        </authorList>
    </citation>
    <scope>NUCLEOTIDE SEQUENCE</scope>
</reference>
<dbReference type="AlphaFoldDB" id="A0A160T8N9"/>
<organism evidence="2">
    <name type="scientific">hydrothermal vent metagenome</name>
    <dbReference type="NCBI Taxonomy" id="652676"/>
    <lineage>
        <taxon>unclassified sequences</taxon>
        <taxon>metagenomes</taxon>
        <taxon>ecological metagenomes</taxon>
    </lineage>
</organism>
<protein>
    <recommendedName>
        <fullName evidence="1">DUF58 domain-containing protein</fullName>
    </recommendedName>
</protein>
<dbReference type="PANTHER" id="PTHR33608">
    <property type="entry name" value="BLL2464 PROTEIN"/>
    <property type="match status" value="1"/>
</dbReference>
<dbReference type="InterPro" id="IPR036465">
    <property type="entry name" value="vWFA_dom_sf"/>
</dbReference>
<dbReference type="EMBL" id="CZQC01000014">
    <property type="protein sequence ID" value="CUS40410.1"/>
    <property type="molecule type" value="Genomic_DNA"/>
</dbReference>
<dbReference type="SUPFAM" id="SSF53300">
    <property type="entry name" value="vWA-like"/>
    <property type="match status" value="1"/>
</dbReference>
<sequence length="312" mass="34952">MLGHFSNGTEILPENLAGLRVLAPQLPLQRQKKVLNDLAGTHTAAVRGRGIDFSEVREYLPGDDIRSMDWRVTARTGDAHIKLFREERERPVLIICDLRSSMDFGTRRTLKRVLAADIAALLSWSALAKGDRIGGLLFNDVTELDLRPRTGRKSLMNLLHQLSSLEVSKPNALQPQNPAQRMADICKHVSRIAHPGSAVYFISDWLGFDAQAERLIYPLTRHCDLTAIHISDPFEQSLPAGRFTLTDGQQRQVLDASSQNTRNAHQQHWDAQQLILGQHLQRLQVPLIRISTADDPLPLLRKGLGLTKGSKR</sequence>
<proteinExistence type="predicted"/>
<feature type="domain" description="DUF58" evidence="1">
    <location>
        <begin position="55"/>
        <end position="271"/>
    </location>
</feature>
<dbReference type="InterPro" id="IPR002881">
    <property type="entry name" value="DUF58"/>
</dbReference>
<gene>
    <name evidence="2" type="ORF">MGWOODY_Tha544</name>
</gene>
<dbReference type="PANTHER" id="PTHR33608:SF12">
    <property type="entry name" value="DUF58 DOMAIN-CONTAINING PROTEIN"/>
    <property type="match status" value="1"/>
</dbReference>
<evidence type="ECO:0000313" key="2">
    <source>
        <dbReference type="EMBL" id="CUS40410.1"/>
    </source>
</evidence>